<dbReference type="GO" id="GO:0016887">
    <property type="term" value="F:ATP hydrolysis activity"/>
    <property type="evidence" value="ECO:0007669"/>
    <property type="project" value="InterPro"/>
</dbReference>
<dbReference type="Proteomes" id="UP000006461">
    <property type="component" value="Chromosome"/>
</dbReference>
<reference evidence="6 7" key="1">
    <citation type="journal article" date="2012" name="J. Bacteriol.">
        <title>Genome Sequence of Radiation-Resistant Modestobacter marinus Strain BC501, a Representative Actinobacterium That Thrives on Calcareous Stone Surfaces.</title>
        <authorList>
            <person name="Normand P."/>
            <person name="Gury J."/>
            <person name="Pujic P."/>
            <person name="Chouaia B."/>
            <person name="Crotti E."/>
            <person name="Brusetti L."/>
            <person name="Daffonchio D."/>
            <person name="Vacherie B."/>
            <person name="Barbe V."/>
            <person name="Medigue C."/>
            <person name="Calteau A."/>
            <person name="Ghodhbane-Gtari F."/>
            <person name="Essoussi I."/>
            <person name="Nouioui I."/>
            <person name="Abbassi-Ghozzi I."/>
            <person name="Gtari M."/>
        </authorList>
    </citation>
    <scope>NUCLEOTIDE SEQUENCE [LARGE SCALE GENOMIC DNA]</scope>
    <source>
        <strain evidence="7">BC 501</strain>
    </source>
</reference>
<evidence type="ECO:0000256" key="4">
    <source>
        <dbReference type="ARBA" id="ARBA00022840"/>
    </source>
</evidence>
<organism evidence="6 7">
    <name type="scientific">Modestobacter italicus (strain DSM 44449 / CECT 9708 / BC 501)</name>
    <dbReference type="NCBI Taxonomy" id="2732864"/>
    <lineage>
        <taxon>Bacteria</taxon>
        <taxon>Bacillati</taxon>
        <taxon>Actinomycetota</taxon>
        <taxon>Actinomycetes</taxon>
        <taxon>Geodermatophilales</taxon>
        <taxon>Geodermatophilaceae</taxon>
        <taxon>Modestobacter</taxon>
    </lineage>
</organism>
<dbReference type="PANTHER" id="PTHR43776">
    <property type="entry name" value="TRANSPORT ATP-BINDING PROTEIN"/>
    <property type="match status" value="1"/>
</dbReference>
<feature type="domain" description="ABC transporter" evidence="5">
    <location>
        <begin position="22"/>
        <end position="268"/>
    </location>
</feature>
<dbReference type="GO" id="GO:0055085">
    <property type="term" value="P:transmembrane transport"/>
    <property type="evidence" value="ECO:0007669"/>
    <property type="project" value="UniProtKB-ARBA"/>
</dbReference>
<dbReference type="eggNOG" id="COG4608">
    <property type="taxonomic scope" value="Bacteria"/>
</dbReference>
<protein>
    <submittedName>
        <fullName evidence="6">ABC transporter protein, ATP-binding protein putative oligopeptide/dipeptide ABC transporter</fullName>
    </submittedName>
</protein>
<dbReference type="GO" id="GO:0005524">
    <property type="term" value="F:ATP binding"/>
    <property type="evidence" value="ECO:0007669"/>
    <property type="project" value="UniProtKB-KW"/>
</dbReference>
<dbReference type="SUPFAM" id="SSF52540">
    <property type="entry name" value="P-loop containing nucleoside triphosphate hydrolases"/>
    <property type="match status" value="1"/>
</dbReference>
<proteinExistence type="inferred from homology"/>
<dbReference type="CDD" id="cd03257">
    <property type="entry name" value="ABC_NikE_OppD_transporters"/>
    <property type="match status" value="1"/>
</dbReference>
<keyword evidence="3" id="KW-0547">Nucleotide-binding</keyword>
<dbReference type="PATRIC" id="fig|477641.3.peg.2600"/>
<dbReference type="HOGENOM" id="CLU_000604_1_23_11"/>
<dbReference type="AlphaFoldDB" id="I4EXQ9"/>
<dbReference type="STRING" id="477641.MODMU_2743"/>
<name>I4EXQ9_MODI5</name>
<dbReference type="PROSITE" id="PS50893">
    <property type="entry name" value="ABC_TRANSPORTER_2"/>
    <property type="match status" value="1"/>
</dbReference>
<dbReference type="OrthoDB" id="5170605at2"/>
<dbReference type="InterPro" id="IPR003593">
    <property type="entry name" value="AAA+_ATPase"/>
</dbReference>
<dbReference type="PANTHER" id="PTHR43776:SF7">
    <property type="entry name" value="D,D-DIPEPTIDE TRANSPORT ATP-BINDING PROTEIN DDPF-RELATED"/>
    <property type="match status" value="1"/>
</dbReference>
<dbReference type="KEGG" id="mmar:MODMU_2743"/>
<keyword evidence="7" id="KW-1185">Reference proteome</keyword>
<dbReference type="InterPro" id="IPR017871">
    <property type="entry name" value="ABC_transporter-like_CS"/>
</dbReference>
<dbReference type="SMART" id="SM00382">
    <property type="entry name" value="AAA"/>
    <property type="match status" value="1"/>
</dbReference>
<evidence type="ECO:0000313" key="7">
    <source>
        <dbReference type="Proteomes" id="UP000006461"/>
    </source>
</evidence>
<accession>I4EXQ9</accession>
<sequence length="363" mass="38440">MSSAQSSATGTARHAVPETPLLTVTDLRVDYKLPGWRTPPVKAVDGVSFTLAEHETLGLVGESGSGKSTIGRALLGLAPISGGQVVLNGHDITETKAGERKHVASDLQVVFQDPYGSLNPSRTVGKTLAEPLEAAAGVDARTALAEIRSLLAKVRLPEDAADRYPNAFSGGQRQRIAIARALAINPKLIVCDEAISALDVVTQAQVLNLLGELQRETGVAFLFIAHNLPVVSYFSDRVLVLYRGRIMESGPAATIHARPAHPYSQALRAAVPVPNAVEQRILRRQRQEVVRVTTAQAKPAPEEGCPFAPRCPHVADVCWTKRPIDAPFEDRTVACHVFDAASGHPQAGGAAALTAGELAPTPG</sequence>
<dbReference type="Pfam" id="PF08352">
    <property type="entry name" value="oligo_HPY"/>
    <property type="match status" value="1"/>
</dbReference>
<dbReference type="Pfam" id="PF00005">
    <property type="entry name" value="ABC_tran"/>
    <property type="match status" value="1"/>
</dbReference>
<dbReference type="EMBL" id="FO203431">
    <property type="protein sequence ID" value="CCH88172.1"/>
    <property type="molecule type" value="Genomic_DNA"/>
</dbReference>
<evidence type="ECO:0000256" key="2">
    <source>
        <dbReference type="ARBA" id="ARBA00022448"/>
    </source>
</evidence>
<evidence type="ECO:0000313" key="6">
    <source>
        <dbReference type="EMBL" id="CCH88172.1"/>
    </source>
</evidence>
<gene>
    <name evidence="6" type="ordered locus">MODMU_2743</name>
</gene>
<dbReference type="InterPro" id="IPR050319">
    <property type="entry name" value="ABC_transp_ATP-bind"/>
</dbReference>
<dbReference type="FunFam" id="3.40.50.300:FF:000016">
    <property type="entry name" value="Oligopeptide ABC transporter ATP-binding component"/>
    <property type="match status" value="1"/>
</dbReference>
<dbReference type="InterPro" id="IPR027417">
    <property type="entry name" value="P-loop_NTPase"/>
</dbReference>
<dbReference type="PROSITE" id="PS00211">
    <property type="entry name" value="ABC_TRANSPORTER_1"/>
    <property type="match status" value="1"/>
</dbReference>
<keyword evidence="2" id="KW-0813">Transport</keyword>
<comment type="similarity">
    <text evidence="1">Belongs to the ABC transporter superfamily.</text>
</comment>
<dbReference type="InterPro" id="IPR003439">
    <property type="entry name" value="ABC_transporter-like_ATP-bd"/>
</dbReference>
<dbReference type="InterPro" id="IPR013563">
    <property type="entry name" value="Oligopep_ABC_C"/>
</dbReference>
<keyword evidence="4 6" id="KW-0067">ATP-binding</keyword>
<dbReference type="NCBIfam" id="TIGR01727">
    <property type="entry name" value="oligo_HPY"/>
    <property type="match status" value="1"/>
</dbReference>
<evidence type="ECO:0000256" key="1">
    <source>
        <dbReference type="ARBA" id="ARBA00005417"/>
    </source>
</evidence>
<evidence type="ECO:0000259" key="5">
    <source>
        <dbReference type="PROSITE" id="PS50893"/>
    </source>
</evidence>
<dbReference type="Gene3D" id="3.40.50.300">
    <property type="entry name" value="P-loop containing nucleotide triphosphate hydrolases"/>
    <property type="match status" value="1"/>
</dbReference>
<evidence type="ECO:0000256" key="3">
    <source>
        <dbReference type="ARBA" id="ARBA00022741"/>
    </source>
</evidence>
<dbReference type="GO" id="GO:0015833">
    <property type="term" value="P:peptide transport"/>
    <property type="evidence" value="ECO:0007669"/>
    <property type="project" value="InterPro"/>
</dbReference>